<keyword evidence="1" id="KW-0472">Membrane</keyword>
<comment type="caution">
    <text evidence="2">The sequence shown here is derived from an EMBL/GenBank/DDBJ whole genome shotgun (WGS) entry which is preliminary data.</text>
</comment>
<gene>
    <name evidence="2" type="ORF">NCTC10338_03346</name>
</gene>
<dbReference type="Proteomes" id="UP000255295">
    <property type="component" value="Unassembled WGS sequence"/>
</dbReference>
<dbReference type="AlphaFoldDB" id="A0AAJ4ZXH8"/>
<organism evidence="2 3">
    <name type="scientific">Lysinibacillus sphaericus</name>
    <name type="common">Bacillus sphaericus</name>
    <dbReference type="NCBI Taxonomy" id="1421"/>
    <lineage>
        <taxon>Bacteria</taxon>
        <taxon>Bacillati</taxon>
        <taxon>Bacillota</taxon>
        <taxon>Bacilli</taxon>
        <taxon>Bacillales</taxon>
        <taxon>Bacillaceae</taxon>
        <taxon>Lysinibacillus</taxon>
    </lineage>
</organism>
<name>A0AAJ4ZXH8_LYSSH</name>
<feature type="transmembrane region" description="Helical" evidence="1">
    <location>
        <begin position="33"/>
        <end position="49"/>
    </location>
</feature>
<evidence type="ECO:0000313" key="2">
    <source>
        <dbReference type="EMBL" id="SUV18223.1"/>
    </source>
</evidence>
<keyword evidence="1" id="KW-0812">Transmembrane</keyword>
<accession>A0AAJ4ZXH8</accession>
<protein>
    <submittedName>
        <fullName evidence="2">Uncharacterized protein</fullName>
    </submittedName>
</protein>
<proteinExistence type="predicted"/>
<feature type="transmembrane region" description="Helical" evidence="1">
    <location>
        <begin position="5"/>
        <end position="27"/>
    </location>
</feature>
<keyword evidence="1" id="KW-1133">Transmembrane helix</keyword>
<evidence type="ECO:0000256" key="1">
    <source>
        <dbReference type="SAM" id="Phobius"/>
    </source>
</evidence>
<dbReference type="EMBL" id="UFSZ01000001">
    <property type="protein sequence ID" value="SUV18223.1"/>
    <property type="molecule type" value="Genomic_DNA"/>
</dbReference>
<evidence type="ECO:0000313" key="3">
    <source>
        <dbReference type="Proteomes" id="UP000255295"/>
    </source>
</evidence>
<reference evidence="2 3" key="1">
    <citation type="submission" date="2018-06" db="EMBL/GenBank/DDBJ databases">
        <authorList>
            <consortium name="Pathogen Informatics"/>
            <person name="Doyle S."/>
        </authorList>
    </citation>
    <scope>NUCLEOTIDE SEQUENCE [LARGE SCALE GENOMIC DNA]</scope>
    <source>
        <strain evidence="2 3">NCTC10338</strain>
    </source>
</reference>
<sequence length="55" mass="6339">MIYRFLLIMATFIFILNLFVLPTFFAIESDNTGTFIGLIIIVVILHHLLKNNAKN</sequence>